<dbReference type="AlphaFoldDB" id="A0A4Y2GG41"/>
<dbReference type="EMBL" id="BGPR01001383">
    <property type="protein sequence ID" value="GBM52563.1"/>
    <property type="molecule type" value="Genomic_DNA"/>
</dbReference>
<comment type="caution">
    <text evidence="1">The sequence shown here is derived from an EMBL/GenBank/DDBJ whole genome shotgun (WGS) entry which is preliminary data.</text>
</comment>
<organism evidence="1 2">
    <name type="scientific">Araneus ventricosus</name>
    <name type="common">Orbweaver spider</name>
    <name type="synonym">Epeira ventricosa</name>
    <dbReference type="NCBI Taxonomy" id="182803"/>
    <lineage>
        <taxon>Eukaryota</taxon>
        <taxon>Metazoa</taxon>
        <taxon>Ecdysozoa</taxon>
        <taxon>Arthropoda</taxon>
        <taxon>Chelicerata</taxon>
        <taxon>Arachnida</taxon>
        <taxon>Araneae</taxon>
        <taxon>Araneomorphae</taxon>
        <taxon>Entelegynae</taxon>
        <taxon>Araneoidea</taxon>
        <taxon>Araneidae</taxon>
        <taxon>Araneus</taxon>
    </lineage>
</organism>
<evidence type="ECO:0000313" key="2">
    <source>
        <dbReference type="Proteomes" id="UP000499080"/>
    </source>
</evidence>
<reference evidence="1 2" key="1">
    <citation type="journal article" date="2019" name="Sci. Rep.">
        <title>Orb-weaving spider Araneus ventricosus genome elucidates the spidroin gene catalogue.</title>
        <authorList>
            <person name="Kono N."/>
            <person name="Nakamura H."/>
            <person name="Ohtoshi R."/>
            <person name="Moran D.A.P."/>
            <person name="Shinohara A."/>
            <person name="Yoshida Y."/>
            <person name="Fujiwara M."/>
            <person name="Mori M."/>
            <person name="Tomita M."/>
            <person name="Arakawa K."/>
        </authorList>
    </citation>
    <scope>NUCLEOTIDE SEQUENCE [LARGE SCALE GENOMIC DNA]</scope>
</reference>
<proteinExistence type="predicted"/>
<accession>A0A4Y2GG41</accession>
<dbReference type="Proteomes" id="UP000499080">
    <property type="component" value="Unassembled WGS sequence"/>
</dbReference>
<gene>
    <name evidence="1" type="ORF">AVEN_138533_1</name>
</gene>
<keyword evidence="2" id="KW-1185">Reference proteome</keyword>
<name>A0A4Y2GG41_ARAVE</name>
<sequence length="127" mass="14539">MNSNNQCLYTATCSTLLVDRRHHKEGGCDLHKIVIQDVDRCRDDATGTPPSITKTVKPENAQLYGSVFHFERRLQTSVLYLRKLEMTLKENSSRKRCAAFNLSMDTCRVTVDLHSKNSLFLKGPCRY</sequence>
<protein>
    <submittedName>
        <fullName evidence="1">Uncharacterized protein</fullName>
    </submittedName>
</protein>
<evidence type="ECO:0000313" key="1">
    <source>
        <dbReference type="EMBL" id="GBM52563.1"/>
    </source>
</evidence>